<accession>A0A1X2GGI9</accession>
<dbReference type="Proteomes" id="UP000242146">
    <property type="component" value="Unassembled WGS sequence"/>
</dbReference>
<feature type="transmembrane region" description="Helical" evidence="1">
    <location>
        <begin position="228"/>
        <end position="254"/>
    </location>
</feature>
<dbReference type="EMBL" id="MCGT01000016">
    <property type="protein sequence ID" value="ORX53188.1"/>
    <property type="molecule type" value="Genomic_DNA"/>
</dbReference>
<name>A0A1X2GGI9_9FUNG</name>
<evidence type="ECO:0000313" key="2">
    <source>
        <dbReference type="EMBL" id="ORX53188.1"/>
    </source>
</evidence>
<comment type="caution">
    <text evidence="2">The sequence shown here is derived from an EMBL/GenBank/DDBJ whole genome shotgun (WGS) entry which is preliminary data.</text>
</comment>
<proteinExistence type="predicted"/>
<feature type="transmembrane region" description="Helical" evidence="1">
    <location>
        <begin position="105"/>
        <end position="130"/>
    </location>
</feature>
<reference evidence="2 3" key="1">
    <citation type="submission" date="2016-07" db="EMBL/GenBank/DDBJ databases">
        <title>Pervasive Adenine N6-methylation of Active Genes in Fungi.</title>
        <authorList>
            <consortium name="DOE Joint Genome Institute"/>
            <person name="Mondo S.J."/>
            <person name="Dannebaum R.O."/>
            <person name="Kuo R.C."/>
            <person name="Labutti K."/>
            <person name="Haridas S."/>
            <person name="Kuo A."/>
            <person name="Salamov A."/>
            <person name="Ahrendt S.R."/>
            <person name="Lipzen A."/>
            <person name="Sullivan W."/>
            <person name="Andreopoulos W.B."/>
            <person name="Clum A."/>
            <person name="Lindquist E."/>
            <person name="Daum C."/>
            <person name="Ramamoorthy G.K."/>
            <person name="Gryganskyi A."/>
            <person name="Culley D."/>
            <person name="Magnuson J.K."/>
            <person name="James T.Y."/>
            <person name="O'Malley M.A."/>
            <person name="Stajich J.E."/>
            <person name="Spatafora J.W."/>
            <person name="Visel A."/>
            <person name="Grigoriev I.V."/>
        </authorList>
    </citation>
    <scope>NUCLEOTIDE SEQUENCE [LARGE SCALE GENOMIC DNA]</scope>
    <source>
        <strain evidence="2 3">NRRL 3301</strain>
    </source>
</reference>
<dbReference type="AlphaFoldDB" id="A0A1X2GGI9"/>
<feature type="transmembrane region" description="Helical" evidence="1">
    <location>
        <begin position="142"/>
        <end position="166"/>
    </location>
</feature>
<evidence type="ECO:0008006" key="4">
    <source>
        <dbReference type="Google" id="ProtNLM"/>
    </source>
</evidence>
<keyword evidence="3" id="KW-1185">Reference proteome</keyword>
<feature type="transmembrane region" description="Helical" evidence="1">
    <location>
        <begin position="196"/>
        <end position="222"/>
    </location>
</feature>
<dbReference type="OrthoDB" id="2280990at2759"/>
<feature type="transmembrane region" description="Helical" evidence="1">
    <location>
        <begin position="60"/>
        <end position="84"/>
    </location>
</feature>
<keyword evidence="1" id="KW-1133">Transmembrane helix</keyword>
<keyword evidence="1" id="KW-0812">Transmembrane</keyword>
<protein>
    <recommendedName>
        <fullName evidence="4">G-protein coupled receptors family 1 profile domain-containing protein</fullName>
    </recommendedName>
</protein>
<keyword evidence="1" id="KW-0472">Membrane</keyword>
<dbReference type="STRING" id="101127.A0A1X2GGI9"/>
<evidence type="ECO:0000256" key="1">
    <source>
        <dbReference type="SAM" id="Phobius"/>
    </source>
</evidence>
<gene>
    <name evidence="2" type="ORF">DM01DRAFT_1052616</name>
</gene>
<sequence>MIWRIIVQKQVIFSFEEGWPRPKPIECMCLCGLLFNFVRIVHACVLLTKAGPSPALRLFLFDLCWVFAFWAFTCYVFGVAQTLLMSNRTLYDLWLKTSPKFVDKLGLFTTLFPVLFLNIGSIGSGIYAASGNGYMANVFMRVGYLTAAIYTLILGIFTIFIGRRLLVLLNSPKILKTHHIRVKSSKLRSNAIKVKATVVIAAFALWAMGMIATLFACVRAPIISNYILAMFCSAFVSFIGPGFSSLILLAFVLYPRLITGMAILSISNERIDYPRVEFGPAQKKPATLEAFPKDSRFRDMGDDDIFSTSANFLVPMSPVNCTHPDPSEENYKSTVSNESQTMFTHFSHWQGVDAQTLIEPSPFKSTQHRS</sequence>
<organism evidence="2 3">
    <name type="scientific">Hesseltinella vesiculosa</name>
    <dbReference type="NCBI Taxonomy" id="101127"/>
    <lineage>
        <taxon>Eukaryota</taxon>
        <taxon>Fungi</taxon>
        <taxon>Fungi incertae sedis</taxon>
        <taxon>Mucoromycota</taxon>
        <taxon>Mucoromycotina</taxon>
        <taxon>Mucoromycetes</taxon>
        <taxon>Mucorales</taxon>
        <taxon>Cunninghamellaceae</taxon>
        <taxon>Hesseltinella</taxon>
    </lineage>
</organism>
<evidence type="ECO:0000313" key="3">
    <source>
        <dbReference type="Proteomes" id="UP000242146"/>
    </source>
</evidence>